<dbReference type="InterPro" id="IPR036291">
    <property type="entry name" value="NAD(P)-bd_dom_sf"/>
</dbReference>
<feature type="domain" description="N-acetyltransferase" evidence="8">
    <location>
        <begin position="730"/>
        <end position="882"/>
    </location>
</feature>
<evidence type="ECO:0000256" key="2">
    <source>
        <dbReference type="ARBA" id="ARBA00012957"/>
    </source>
</evidence>
<evidence type="ECO:0000256" key="6">
    <source>
        <dbReference type="PROSITE-ProRule" id="PRU00409"/>
    </source>
</evidence>
<comment type="caution">
    <text evidence="9">The sequence shown here is derived from an EMBL/GenBank/DDBJ whole genome shotgun (WGS) entry which is preliminary data.</text>
</comment>
<organism evidence="9 10">
    <name type="scientific">candidate division MSBL1 archaeon SCGC-AAA259I09</name>
    <dbReference type="NCBI Taxonomy" id="1698267"/>
    <lineage>
        <taxon>Archaea</taxon>
        <taxon>Methanobacteriati</taxon>
        <taxon>Methanobacteriota</taxon>
        <taxon>candidate division MSBL1</taxon>
    </lineage>
</organism>
<dbReference type="Pfam" id="PF13302">
    <property type="entry name" value="Acetyltransf_3"/>
    <property type="match status" value="1"/>
</dbReference>
<dbReference type="SMART" id="SM00881">
    <property type="entry name" value="CoA_binding"/>
    <property type="match status" value="1"/>
</dbReference>
<keyword evidence="3" id="KW-0436">Ligase</keyword>
<dbReference type="Gene3D" id="3.30.1490.20">
    <property type="entry name" value="ATP-grasp fold, A domain"/>
    <property type="match status" value="1"/>
</dbReference>
<dbReference type="Pfam" id="PF13380">
    <property type="entry name" value="CoA_binding_2"/>
    <property type="match status" value="1"/>
</dbReference>
<comment type="catalytic activity">
    <reaction evidence="1">
        <text>acetate + ATP + CoA = acetyl-CoA + ADP + phosphate</text>
        <dbReference type="Rhea" id="RHEA:15081"/>
        <dbReference type="ChEBI" id="CHEBI:30089"/>
        <dbReference type="ChEBI" id="CHEBI:30616"/>
        <dbReference type="ChEBI" id="CHEBI:43474"/>
        <dbReference type="ChEBI" id="CHEBI:57287"/>
        <dbReference type="ChEBI" id="CHEBI:57288"/>
        <dbReference type="ChEBI" id="CHEBI:456216"/>
        <dbReference type="EC" id="6.2.1.13"/>
    </reaction>
</comment>
<dbReference type="SUPFAM" id="SSF56059">
    <property type="entry name" value="Glutathione synthetase ATP-binding domain-like"/>
    <property type="match status" value="1"/>
</dbReference>
<dbReference type="InterPro" id="IPR000182">
    <property type="entry name" value="GNAT_dom"/>
</dbReference>
<dbReference type="AlphaFoldDB" id="A0A133UUV4"/>
<dbReference type="Pfam" id="PF13607">
    <property type="entry name" value="Succ_CoA_lig"/>
    <property type="match status" value="1"/>
</dbReference>
<dbReference type="SUPFAM" id="SSF55729">
    <property type="entry name" value="Acyl-CoA N-acyltransferases (Nat)"/>
    <property type="match status" value="1"/>
</dbReference>
<dbReference type="PANTHER" id="PTHR43334">
    <property type="entry name" value="ACETATE--COA LIGASE [ADP-FORMING]"/>
    <property type="match status" value="1"/>
</dbReference>
<dbReference type="InterPro" id="IPR051538">
    <property type="entry name" value="Acyl-CoA_Synth/Transferase"/>
</dbReference>
<dbReference type="SUPFAM" id="SSF52210">
    <property type="entry name" value="Succinyl-CoA synthetase domains"/>
    <property type="match status" value="2"/>
</dbReference>
<evidence type="ECO:0000256" key="5">
    <source>
        <dbReference type="ARBA" id="ARBA00022840"/>
    </source>
</evidence>
<dbReference type="GO" id="GO:0043758">
    <property type="term" value="F:acetate-CoA ligase (ADP-forming) activity"/>
    <property type="evidence" value="ECO:0007669"/>
    <property type="project" value="UniProtKB-EC"/>
</dbReference>
<evidence type="ECO:0000313" key="10">
    <source>
        <dbReference type="Proteomes" id="UP000070463"/>
    </source>
</evidence>
<protein>
    <recommendedName>
        <fullName evidence="2">acetate--CoA ligase (ADP-forming)</fullName>
        <ecNumber evidence="2">6.2.1.13</ecNumber>
    </recommendedName>
</protein>
<dbReference type="GO" id="GO:0016747">
    <property type="term" value="F:acyltransferase activity, transferring groups other than amino-acyl groups"/>
    <property type="evidence" value="ECO:0007669"/>
    <property type="project" value="InterPro"/>
</dbReference>
<evidence type="ECO:0000313" key="9">
    <source>
        <dbReference type="EMBL" id="KXA97947.1"/>
    </source>
</evidence>
<feature type="domain" description="ATP-grasp" evidence="7">
    <location>
        <begin position="490"/>
        <end position="526"/>
    </location>
</feature>
<dbReference type="SUPFAM" id="SSF51735">
    <property type="entry name" value="NAD(P)-binding Rossmann-fold domains"/>
    <property type="match status" value="1"/>
</dbReference>
<evidence type="ECO:0000256" key="3">
    <source>
        <dbReference type="ARBA" id="ARBA00022598"/>
    </source>
</evidence>
<dbReference type="Gene3D" id="3.40.50.261">
    <property type="entry name" value="Succinyl-CoA synthetase domains"/>
    <property type="match status" value="2"/>
</dbReference>
<dbReference type="InterPro" id="IPR032875">
    <property type="entry name" value="Succ_CoA_lig_flav_dom"/>
</dbReference>
<dbReference type="InterPro" id="IPR011761">
    <property type="entry name" value="ATP-grasp"/>
</dbReference>
<dbReference type="PATRIC" id="fig|1698267.3.peg.370"/>
<evidence type="ECO:0000256" key="4">
    <source>
        <dbReference type="ARBA" id="ARBA00022741"/>
    </source>
</evidence>
<dbReference type="GO" id="GO:0046872">
    <property type="term" value="F:metal ion binding"/>
    <property type="evidence" value="ECO:0007669"/>
    <property type="project" value="InterPro"/>
</dbReference>
<dbReference type="EC" id="6.2.1.13" evidence="2"/>
<dbReference type="InterPro" id="IPR016181">
    <property type="entry name" value="Acyl_CoA_acyltransferase"/>
</dbReference>
<dbReference type="InterPro" id="IPR016102">
    <property type="entry name" value="Succinyl-CoA_synth-like"/>
</dbReference>
<dbReference type="PROSITE" id="PS50975">
    <property type="entry name" value="ATP_GRASP"/>
    <property type="match status" value="1"/>
</dbReference>
<dbReference type="CDD" id="cd04301">
    <property type="entry name" value="NAT_SF"/>
    <property type="match status" value="1"/>
</dbReference>
<dbReference type="Pfam" id="PF13549">
    <property type="entry name" value="ATP-grasp_5"/>
    <property type="match status" value="1"/>
</dbReference>
<dbReference type="InterPro" id="IPR043938">
    <property type="entry name" value="Ligase_CoA_dom"/>
</dbReference>
<dbReference type="Pfam" id="PF19045">
    <property type="entry name" value="Ligase_CoA_2"/>
    <property type="match status" value="1"/>
</dbReference>
<keyword evidence="5 6" id="KW-0067">ATP-binding</keyword>
<sequence>MDKIFEPDNIAVIGATEKEDSVGLTLMKNLIDRPKGETYPVNPKRDEVLGRKSFESVEQIPDPVDLGVIATPASTVPKIVEECGESDISALTIISSGFSETGPKGAKLENKIEKIREKYNIRILGPNCVGFINPERSLNVSLIDEMPDTGNELFISQSGGLATSILDWAISANFGFRAFITTGNMIDIDTGDLIDYFGRDPDVRSILMYIEDIYNARKFISAARSFARTKPILAVKSGKYKERARDTVYSAKQLASSDEVYEAALKRAGITRVNSIEDLFTCSEVLAKHYRPKGSKLAIVTNAHGPGTMASDTLIKNGGQLASLSKETISDLEEILPLRAEVGNPVYITGYAEPEQYKKSVEACLKDEDVDGVLCIYAPVGTMSQEAVAKSIADLKQTTSKTILISLMGGDKVSKGVEILRQSGFSVQFSPEQSVRNYMYLYRFAKNREDLLETPEELPVDRTPPKYHIKTMIEGIAEKGRETLTEVESKKVLETYNVPCREIQVVKSSNQAVRQASKIGFPVLLKINSASTSFEKKIGEKANLQSKNAVREAYEELVDIAKENYPDTETEGLTVQKMVHGEETEIILGSKKDPLFGSVLFFGKGGKYSEYYNDIAVGLPPLNQSLARHLIEETKIYEKIKKFENSSELLRHLDEYLVMLSQLIIDFPEIDEININPLTKIDNNFLALDAEIKIDKDLALGNPEPNEHLVIEPYPRKYVEEWRLNDGRPVTLRPIRPEDEPLMFELWETFSEETIRYRFFGPMKEITHEDSVRFTNIDYRREIAIAGVLEEDEERKMIGVGRLIIDPDEDSGEVAIVVGDPWQELGLGEKLVDSIIRVAKDKGLETIWGDISADNQSAINLSKKLGFEIKQRGNKVKIILEL</sequence>
<dbReference type="Gene3D" id="3.40.50.720">
    <property type="entry name" value="NAD(P)-binding Rossmann-like Domain"/>
    <property type="match status" value="1"/>
</dbReference>
<evidence type="ECO:0000256" key="1">
    <source>
        <dbReference type="ARBA" id="ARBA00001619"/>
    </source>
</evidence>
<keyword evidence="4 6" id="KW-0547">Nucleotide-binding</keyword>
<accession>A0A133UUV4</accession>
<dbReference type="Proteomes" id="UP000070463">
    <property type="component" value="Unassembled WGS sequence"/>
</dbReference>
<proteinExistence type="predicted"/>
<evidence type="ECO:0000259" key="7">
    <source>
        <dbReference type="PROSITE" id="PS50975"/>
    </source>
</evidence>
<dbReference type="GO" id="GO:0005524">
    <property type="term" value="F:ATP binding"/>
    <property type="evidence" value="ECO:0007669"/>
    <property type="project" value="UniProtKB-UniRule"/>
</dbReference>
<name>A0A133UUV4_9EURY</name>
<keyword evidence="10" id="KW-1185">Reference proteome</keyword>
<dbReference type="Gene3D" id="3.40.630.30">
    <property type="match status" value="1"/>
</dbReference>
<dbReference type="PROSITE" id="PS51186">
    <property type="entry name" value="GNAT"/>
    <property type="match status" value="1"/>
</dbReference>
<dbReference type="PANTHER" id="PTHR43334:SF1">
    <property type="entry name" value="3-HYDROXYPROPIONATE--COA LIGASE [ADP-FORMING]"/>
    <property type="match status" value="1"/>
</dbReference>
<dbReference type="EMBL" id="LHXR01000014">
    <property type="protein sequence ID" value="KXA97947.1"/>
    <property type="molecule type" value="Genomic_DNA"/>
</dbReference>
<gene>
    <name evidence="9" type="ORF">AKJ37_01895</name>
</gene>
<reference evidence="9 10" key="1">
    <citation type="journal article" date="2016" name="Sci. Rep.">
        <title>Metabolic traits of an uncultured archaeal lineage -MSBL1- from brine pools of the Red Sea.</title>
        <authorList>
            <person name="Mwirichia R."/>
            <person name="Alam I."/>
            <person name="Rashid M."/>
            <person name="Vinu M."/>
            <person name="Ba-Alawi W."/>
            <person name="Anthony Kamau A."/>
            <person name="Kamanda Ngugi D."/>
            <person name="Goker M."/>
            <person name="Klenk H.P."/>
            <person name="Bajic V."/>
            <person name="Stingl U."/>
        </authorList>
    </citation>
    <scope>NUCLEOTIDE SEQUENCE [LARGE SCALE GENOMIC DNA]</scope>
    <source>
        <strain evidence="9">SCGC-AAA259I09</strain>
    </source>
</reference>
<dbReference type="InterPro" id="IPR003781">
    <property type="entry name" value="CoA-bd"/>
</dbReference>
<dbReference type="Gene3D" id="3.30.470.20">
    <property type="entry name" value="ATP-grasp fold, B domain"/>
    <property type="match status" value="1"/>
</dbReference>
<dbReference type="InterPro" id="IPR013815">
    <property type="entry name" value="ATP_grasp_subdomain_1"/>
</dbReference>
<evidence type="ECO:0000259" key="8">
    <source>
        <dbReference type="PROSITE" id="PS51186"/>
    </source>
</evidence>